<sequence length="152" mass="16612">MDTPRWSTYPGMMITTAIPGMISTLIPTSDRGANPNDDRSINSKNDRGTNSKDDHNDDQDCDRDTNLSSDRDADPKDDHDIDPGSDNDADLKITIPVRITIVGATLTSIPTPISDTWYRLSGTPELMAPGSQCEALKETQEMPDLLATYDIG</sequence>
<dbReference type="Proteomes" id="UP001165121">
    <property type="component" value="Unassembled WGS sequence"/>
</dbReference>
<keyword evidence="3" id="KW-1185">Reference proteome</keyword>
<proteinExistence type="predicted"/>
<gene>
    <name evidence="2" type="ORF">Pfra01_001116500</name>
</gene>
<feature type="compositionally biased region" description="Basic and acidic residues" evidence="1">
    <location>
        <begin position="36"/>
        <end position="55"/>
    </location>
</feature>
<organism evidence="2 3">
    <name type="scientific">Phytophthora fragariaefolia</name>
    <dbReference type="NCBI Taxonomy" id="1490495"/>
    <lineage>
        <taxon>Eukaryota</taxon>
        <taxon>Sar</taxon>
        <taxon>Stramenopiles</taxon>
        <taxon>Oomycota</taxon>
        <taxon>Peronosporomycetes</taxon>
        <taxon>Peronosporales</taxon>
        <taxon>Peronosporaceae</taxon>
        <taxon>Phytophthora</taxon>
    </lineage>
</organism>
<accession>A0A9W7CQA1</accession>
<name>A0A9W7CQA1_9STRA</name>
<feature type="region of interest" description="Disordered" evidence="1">
    <location>
        <begin position="24"/>
        <end position="92"/>
    </location>
</feature>
<feature type="compositionally biased region" description="Basic and acidic residues" evidence="1">
    <location>
        <begin position="62"/>
        <end position="82"/>
    </location>
</feature>
<evidence type="ECO:0000313" key="2">
    <source>
        <dbReference type="EMBL" id="GMF38557.1"/>
    </source>
</evidence>
<comment type="caution">
    <text evidence="2">The sequence shown here is derived from an EMBL/GenBank/DDBJ whole genome shotgun (WGS) entry which is preliminary data.</text>
</comment>
<evidence type="ECO:0000256" key="1">
    <source>
        <dbReference type="SAM" id="MobiDB-lite"/>
    </source>
</evidence>
<protein>
    <submittedName>
        <fullName evidence="2">Unnamed protein product</fullName>
    </submittedName>
</protein>
<evidence type="ECO:0000313" key="3">
    <source>
        <dbReference type="Proteomes" id="UP001165121"/>
    </source>
</evidence>
<dbReference type="EMBL" id="BSXT01001094">
    <property type="protein sequence ID" value="GMF38557.1"/>
    <property type="molecule type" value="Genomic_DNA"/>
</dbReference>
<reference evidence="2" key="1">
    <citation type="submission" date="2023-04" db="EMBL/GenBank/DDBJ databases">
        <title>Phytophthora fragariaefolia NBRC 109709.</title>
        <authorList>
            <person name="Ichikawa N."/>
            <person name="Sato H."/>
            <person name="Tonouchi N."/>
        </authorList>
    </citation>
    <scope>NUCLEOTIDE SEQUENCE</scope>
    <source>
        <strain evidence="2">NBRC 109709</strain>
    </source>
</reference>
<dbReference type="AlphaFoldDB" id="A0A9W7CQA1"/>